<dbReference type="EMBL" id="JANBPY010002784">
    <property type="protein sequence ID" value="KAJ1953719.1"/>
    <property type="molecule type" value="Genomic_DNA"/>
</dbReference>
<dbReference type="OrthoDB" id="5584477at2759"/>
<dbReference type="Proteomes" id="UP001150925">
    <property type="component" value="Unassembled WGS sequence"/>
</dbReference>
<reference evidence="2" key="1">
    <citation type="submission" date="2022-07" db="EMBL/GenBank/DDBJ databases">
        <title>Phylogenomic reconstructions and comparative analyses of Kickxellomycotina fungi.</title>
        <authorList>
            <person name="Reynolds N.K."/>
            <person name="Stajich J.E."/>
            <person name="Barry K."/>
            <person name="Grigoriev I.V."/>
            <person name="Crous P."/>
            <person name="Smith M.E."/>
        </authorList>
    </citation>
    <scope>NUCLEOTIDE SEQUENCE</scope>
    <source>
        <strain evidence="2">RSA 1196</strain>
    </source>
</reference>
<evidence type="ECO:0000313" key="3">
    <source>
        <dbReference type="Proteomes" id="UP001150925"/>
    </source>
</evidence>
<organism evidence="2 3">
    <name type="scientific">Dispira parvispora</name>
    <dbReference type="NCBI Taxonomy" id="1520584"/>
    <lineage>
        <taxon>Eukaryota</taxon>
        <taxon>Fungi</taxon>
        <taxon>Fungi incertae sedis</taxon>
        <taxon>Zoopagomycota</taxon>
        <taxon>Kickxellomycotina</taxon>
        <taxon>Dimargaritomycetes</taxon>
        <taxon>Dimargaritales</taxon>
        <taxon>Dimargaritaceae</taxon>
        <taxon>Dispira</taxon>
    </lineage>
</organism>
<feature type="region of interest" description="Disordered" evidence="1">
    <location>
        <begin position="49"/>
        <end position="73"/>
    </location>
</feature>
<comment type="caution">
    <text evidence="2">The sequence shown here is derived from an EMBL/GenBank/DDBJ whole genome shotgun (WGS) entry which is preliminary data.</text>
</comment>
<evidence type="ECO:0000256" key="1">
    <source>
        <dbReference type="SAM" id="MobiDB-lite"/>
    </source>
</evidence>
<accession>A0A9W8APH9</accession>
<evidence type="ECO:0008006" key="4">
    <source>
        <dbReference type="Google" id="ProtNLM"/>
    </source>
</evidence>
<keyword evidence="3" id="KW-1185">Reference proteome</keyword>
<sequence length="172" mass="19832">MRFGMGTVPFMSILNLVGYSDKLSILDELESFLYLWVWKCTIGFTPSDITRGKTKPNSSQVTSEKSSANPRVQPVTRLKLTNQKSPALAQRSEHHVDQAKQLIRSWAKGDPGKECLDAKFLHTSSDGAFEMVLDELRPEFQHFKPLFLKLRRILFDWDGKRYRLHKMYLVVA</sequence>
<gene>
    <name evidence="2" type="ORF">IWQ62_005926</name>
</gene>
<name>A0A9W8APH9_9FUNG</name>
<evidence type="ECO:0000313" key="2">
    <source>
        <dbReference type="EMBL" id="KAJ1953719.1"/>
    </source>
</evidence>
<proteinExistence type="predicted"/>
<protein>
    <recommendedName>
        <fullName evidence="4">Fungal-type protein kinase domain-containing protein</fullName>
    </recommendedName>
</protein>
<feature type="compositionally biased region" description="Polar residues" evidence="1">
    <location>
        <begin position="55"/>
        <end position="70"/>
    </location>
</feature>
<dbReference type="AlphaFoldDB" id="A0A9W8APH9"/>